<comment type="caution">
    <text evidence="2">The sequence shown here is derived from an EMBL/GenBank/DDBJ whole genome shotgun (WGS) entry which is preliminary data.</text>
</comment>
<keyword evidence="1" id="KW-0732">Signal</keyword>
<dbReference type="EMBL" id="BAABHB010000002">
    <property type="protein sequence ID" value="GAA4399804.1"/>
    <property type="molecule type" value="Genomic_DNA"/>
</dbReference>
<evidence type="ECO:0000313" key="3">
    <source>
        <dbReference type="Proteomes" id="UP001500936"/>
    </source>
</evidence>
<dbReference type="InterPro" id="IPR029475">
    <property type="entry name" value="DUF6807"/>
</dbReference>
<name>A0ABP8K420_9BACT</name>
<accession>A0ABP8K420</accession>
<evidence type="ECO:0008006" key="4">
    <source>
        <dbReference type="Google" id="ProtNLM"/>
    </source>
</evidence>
<sequence length="312" mass="35387">MHKNTLRLVTRYLFIALLAGCALLPSAACGTEKPGIGKTELRIAHDEQAGTISVYRTGEKEPILTQHARPDTRPYIHPIVAPDGKGVLTEYRPKHHLHQTGLYWGLKEVNGRDYFMNWQGDYWRRVSATVTRKKGQAVNWQTVYDLIDAQGNTILTETQNWSMQEQAGKYLLDLEWNGNAKTTVNLGKFYVGGLFIRMPWQPGVNGEVVNAVGQTNKQAEGQRAIWTDVGIQVEGRNDLAHIAIFDHPDNRAFPTPWRVDNELGVGPSVQILGNWRIEPGQTEVIRYRLLAYTGDLKNAVLTQHWKEFIRTY</sequence>
<dbReference type="RefSeq" id="WP_345265005.1">
    <property type="nucleotide sequence ID" value="NZ_BAABHB010000002.1"/>
</dbReference>
<gene>
    <name evidence="2" type="ORF">GCM10023187_12250</name>
</gene>
<dbReference type="Proteomes" id="UP001500936">
    <property type="component" value="Unassembled WGS sequence"/>
</dbReference>
<dbReference type="Pfam" id="PF14100">
    <property type="entry name" value="DUF6807"/>
    <property type="match status" value="1"/>
</dbReference>
<organism evidence="2 3">
    <name type="scientific">Nibrella viscosa</name>
    <dbReference type="NCBI Taxonomy" id="1084524"/>
    <lineage>
        <taxon>Bacteria</taxon>
        <taxon>Pseudomonadati</taxon>
        <taxon>Bacteroidota</taxon>
        <taxon>Cytophagia</taxon>
        <taxon>Cytophagales</taxon>
        <taxon>Spirosomataceae</taxon>
        <taxon>Nibrella</taxon>
    </lineage>
</organism>
<feature type="chain" id="PRO_5047280103" description="Methane oxygenase PmoA" evidence="1">
    <location>
        <begin position="28"/>
        <end position="312"/>
    </location>
</feature>
<evidence type="ECO:0000313" key="2">
    <source>
        <dbReference type="EMBL" id="GAA4399804.1"/>
    </source>
</evidence>
<feature type="signal peptide" evidence="1">
    <location>
        <begin position="1"/>
        <end position="27"/>
    </location>
</feature>
<protein>
    <recommendedName>
        <fullName evidence="4">Methane oxygenase PmoA</fullName>
    </recommendedName>
</protein>
<proteinExistence type="predicted"/>
<keyword evidence="3" id="KW-1185">Reference proteome</keyword>
<reference evidence="3" key="1">
    <citation type="journal article" date="2019" name="Int. J. Syst. Evol. Microbiol.">
        <title>The Global Catalogue of Microorganisms (GCM) 10K type strain sequencing project: providing services to taxonomists for standard genome sequencing and annotation.</title>
        <authorList>
            <consortium name="The Broad Institute Genomics Platform"/>
            <consortium name="The Broad Institute Genome Sequencing Center for Infectious Disease"/>
            <person name="Wu L."/>
            <person name="Ma J."/>
        </authorList>
    </citation>
    <scope>NUCLEOTIDE SEQUENCE [LARGE SCALE GENOMIC DNA]</scope>
    <source>
        <strain evidence="3">JCM 17925</strain>
    </source>
</reference>
<evidence type="ECO:0000256" key="1">
    <source>
        <dbReference type="SAM" id="SignalP"/>
    </source>
</evidence>